<comment type="caution">
    <text evidence="2">The sequence shown here is derived from an EMBL/GenBank/DDBJ whole genome shotgun (WGS) entry which is preliminary data.</text>
</comment>
<evidence type="ECO:0000313" key="3">
    <source>
        <dbReference type="Proteomes" id="UP000723463"/>
    </source>
</evidence>
<proteinExistence type="predicted"/>
<dbReference type="AlphaFoldDB" id="A0A9P6EVS4"/>
<feature type="region of interest" description="Disordered" evidence="1">
    <location>
        <begin position="1"/>
        <end position="68"/>
    </location>
</feature>
<accession>A0A9P6EVS4</accession>
<name>A0A9P6EVS4_9FUNG</name>
<evidence type="ECO:0000256" key="1">
    <source>
        <dbReference type="SAM" id="MobiDB-lite"/>
    </source>
</evidence>
<evidence type="ECO:0000313" key="2">
    <source>
        <dbReference type="EMBL" id="KAF9536399.1"/>
    </source>
</evidence>
<dbReference type="EMBL" id="JAAAXW010000744">
    <property type="protein sequence ID" value="KAF9536399.1"/>
    <property type="molecule type" value="Genomic_DNA"/>
</dbReference>
<protein>
    <submittedName>
        <fullName evidence="2">Uncharacterized protein</fullName>
    </submittedName>
</protein>
<sequence length="176" mass="18971">MNNSNNNNNNCSSPSSSSPASPKGKKPLNDITNTVLSSAPSRGSASSPVVGSSQPSASPVVPTGKPTGYIPPGVPRELLSAAPFTLEAYRSEVWHAWRNTMRILEALQPDLSNPSLSPEAHASCRQYHDIVCARERSWFAELSRLTPSAPLPEDPNLMAIHSAFREALAVWAQRKQ</sequence>
<organism evidence="2 3">
    <name type="scientific">Mortierella hygrophila</name>
    <dbReference type="NCBI Taxonomy" id="979708"/>
    <lineage>
        <taxon>Eukaryota</taxon>
        <taxon>Fungi</taxon>
        <taxon>Fungi incertae sedis</taxon>
        <taxon>Mucoromycota</taxon>
        <taxon>Mortierellomycotina</taxon>
        <taxon>Mortierellomycetes</taxon>
        <taxon>Mortierellales</taxon>
        <taxon>Mortierellaceae</taxon>
        <taxon>Mortierella</taxon>
    </lineage>
</organism>
<gene>
    <name evidence="2" type="ORF">EC957_011098</name>
</gene>
<reference evidence="2" key="1">
    <citation type="journal article" date="2020" name="Fungal Divers.">
        <title>Resolving the Mortierellaceae phylogeny through synthesis of multi-gene phylogenetics and phylogenomics.</title>
        <authorList>
            <person name="Vandepol N."/>
            <person name="Liber J."/>
            <person name="Desiro A."/>
            <person name="Na H."/>
            <person name="Kennedy M."/>
            <person name="Barry K."/>
            <person name="Grigoriev I.V."/>
            <person name="Miller A.N."/>
            <person name="O'Donnell K."/>
            <person name="Stajich J.E."/>
            <person name="Bonito G."/>
        </authorList>
    </citation>
    <scope>NUCLEOTIDE SEQUENCE</scope>
    <source>
        <strain evidence="2">NRRL 2591</strain>
    </source>
</reference>
<feature type="compositionally biased region" description="Low complexity" evidence="1">
    <location>
        <begin position="1"/>
        <end position="22"/>
    </location>
</feature>
<feature type="compositionally biased region" description="Low complexity" evidence="1">
    <location>
        <begin position="35"/>
        <end position="62"/>
    </location>
</feature>
<dbReference type="Proteomes" id="UP000723463">
    <property type="component" value="Unassembled WGS sequence"/>
</dbReference>
<keyword evidence="3" id="KW-1185">Reference proteome</keyword>